<evidence type="ECO:0000313" key="2">
    <source>
        <dbReference type="Proteomes" id="UP000184139"/>
    </source>
</evidence>
<dbReference type="EMBL" id="FQXS01000001">
    <property type="protein sequence ID" value="SHH30708.1"/>
    <property type="molecule type" value="Genomic_DNA"/>
</dbReference>
<dbReference type="STRING" id="1121409.SAMN02745124_00039"/>
<organism evidence="1 2">
    <name type="scientific">Desulfofustis glycolicus DSM 9705</name>
    <dbReference type="NCBI Taxonomy" id="1121409"/>
    <lineage>
        <taxon>Bacteria</taxon>
        <taxon>Pseudomonadati</taxon>
        <taxon>Thermodesulfobacteriota</taxon>
        <taxon>Desulfobulbia</taxon>
        <taxon>Desulfobulbales</taxon>
        <taxon>Desulfocapsaceae</taxon>
        <taxon>Desulfofustis</taxon>
    </lineage>
</organism>
<gene>
    <name evidence="1" type="ORF">SAMN02745124_00039</name>
</gene>
<evidence type="ECO:0000313" key="1">
    <source>
        <dbReference type="EMBL" id="SHH30708.1"/>
    </source>
</evidence>
<reference evidence="1 2" key="1">
    <citation type="submission" date="2016-11" db="EMBL/GenBank/DDBJ databases">
        <authorList>
            <person name="Jaros S."/>
            <person name="Januszkiewicz K."/>
            <person name="Wedrychowicz H."/>
        </authorList>
    </citation>
    <scope>NUCLEOTIDE SEQUENCE [LARGE SCALE GENOMIC DNA]</scope>
    <source>
        <strain evidence="1 2">DSM 9705</strain>
    </source>
</reference>
<dbReference type="OrthoDB" id="9792686at2"/>
<accession>A0A1M5RXF9</accession>
<proteinExistence type="predicted"/>
<dbReference type="RefSeq" id="WP_073372820.1">
    <property type="nucleotide sequence ID" value="NZ_FQXS01000001.1"/>
</dbReference>
<protein>
    <submittedName>
        <fullName evidence="1">Uncharacterized protein</fullName>
    </submittedName>
</protein>
<name>A0A1M5RXF9_9BACT</name>
<dbReference type="AlphaFoldDB" id="A0A1M5RXF9"/>
<dbReference type="Proteomes" id="UP000184139">
    <property type="component" value="Unassembled WGS sequence"/>
</dbReference>
<sequence>METIKTLSGMLPICASCKKIRNDTGSWEEVESYVKRHSDAEFTHGICPNCARKLYGDLYDEEE</sequence>
<keyword evidence="2" id="KW-1185">Reference proteome</keyword>